<evidence type="ECO:0000256" key="1">
    <source>
        <dbReference type="ARBA" id="ARBA00022490"/>
    </source>
</evidence>
<evidence type="ECO:0000256" key="6">
    <source>
        <dbReference type="PIRNR" id="PIRNR010252"/>
    </source>
</evidence>
<feature type="domain" description="Cell-division protein ZapC C-terminal" evidence="7">
    <location>
        <begin position="90"/>
        <end position="169"/>
    </location>
</feature>
<keyword evidence="3 5" id="KW-0717">Septation</keyword>
<dbReference type="HOGENOM" id="CLU_128248_0_0_6"/>
<dbReference type="InterPro" id="IPR048373">
    <property type="entry name" value="ZapC_N"/>
</dbReference>
<comment type="similarity">
    <text evidence="5 6">Belongs to the ZapC family.</text>
</comment>
<organism evidence="9 10">
    <name type="scientific">Edwardsiella tarda (strain FL6-60)</name>
    <dbReference type="NCBI Taxonomy" id="718251"/>
    <lineage>
        <taxon>Bacteria</taxon>
        <taxon>Pseudomonadati</taxon>
        <taxon>Pseudomonadota</taxon>
        <taxon>Gammaproteobacteria</taxon>
        <taxon>Enterobacterales</taxon>
        <taxon>Hafniaceae</taxon>
        <taxon>Edwardsiella</taxon>
    </lineage>
</organism>
<comment type="function">
    <text evidence="5 6">Contributes to the efficiency of the cell division process by stabilizing the polymeric form of the cell division protein FtsZ. Acts by promoting interactions between FtsZ protofilaments and suppressing the GTPase activity of FtsZ.</text>
</comment>
<dbReference type="PIRSF" id="PIRSF010252">
    <property type="entry name" value="ZapC"/>
    <property type="match status" value="1"/>
</dbReference>
<evidence type="ECO:0000259" key="7">
    <source>
        <dbReference type="Pfam" id="PF07126"/>
    </source>
</evidence>
<dbReference type="Pfam" id="PF07126">
    <property type="entry name" value="ZapC_C"/>
    <property type="match status" value="1"/>
</dbReference>
<evidence type="ECO:0000256" key="4">
    <source>
        <dbReference type="ARBA" id="ARBA00023306"/>
    </source>
</evidence>
<keyword evidence="4 5" id="KW-0131">Cell cycle</keyword>
<dbReference type="InterPro" id="IPR048372">
    <property type="entry name" value="ZapC_C"/>
</dbReference>
<accession>A0A0H3DRT2</accession>
<dbReference type="HAMAP" id="MF_00906">
    <property type="entry name" value="ZapC"/>
    <property type="match status" value="1"/>
</dbReference>
<reference evidence="10" key="1">
    <citation type="submission" date="2010-08" db="EMBL/GenBank/DDBJ databases">
        <title>Genome comparisons of Edwardsiella bacteria analysed using deep sequencing technology.</title>
        <authorList>
            <person name="van Soest J.J."/>
            <person name="Henkel C.V."/>
            <person name="Jansen H.J."/>
            <person name="van den Hondel C.A.M.J.J."/>
            <person name="Bloemberg G.V."/>
            <person name="Meijer A.H."/>
            <person name="Spaink H.P."/>
        </authorList>
    </citation>
    <scope>NUCLEOTIDE SEQUENCE [LARGE SCALE GENOMIC DNA]</scope>
    <source>
        <strain evidence="10">FL6-60</strain>
    </source>
</reference>
<dbReference type="GO" id="GO:0043093">
    <property type="term" value="P:FtsZ-dependent cytokinesis"/>
    <property type="evidence" value="ECO:0007669"/>
    <property type="project" value="UniProtKB-UniRule"/>
</dbReference>
<gene>
    <name evidence="5" type="primary">zapC</name>
    <name evidence="9" type="ordered locus">ETAF_1164</name>
</gene>
<proteinExistence type="inferred from homology"/>
<comment type="subcellular location">
    <subcellularLocation>
        <location evidence="5 6">Cytoplasm</location>
    </subcellularLocation>
</comment>
<evidence type="ECO:0000256" key="3">
    <source>
        <dbReference type="ARBA" id="ARBA00023210"/>
    </source>
</evidence>
<name>A0A0H3DRT2_EDWTF</name>
<evidence type="ECO:0000259" key="8">
    <source>
        <dbReference type="Pfam" id="PF21083"/>
    </source>
</evidence>
<evidence type="ECO:0000313" key="9">
    <source>
        <dbReference type="EMBL" id="ADM41280.1"/>
    </source>
</evidence>
<keyword evidence="1 5" id="KW-0963">Cytoplasm</keyword>
<dbReference type="Pfam" id="PF21083">
    <property type="entry name" value="ZapC_N"/>
    <property type="match status" value="1"/>
</dbReference>
<comment type="subunit">
    <text evidence="5">Interacts directly with FtsZ.</text>
</comment>
<dbReference type="EMBL" id="CP002154">
    <property type="protein sequence ID" value="ADM41280.1"/>
    <property type="molecule type" value="Genomic_DNA"/>
</dbReference>
<protein>
    <recommendedName>
        <fullName evidence="5 6">Cell division protein ZapC</fullName>
    </recommendedName>
</protein>
<feature type="domain" description="Cell-division protein ZapC N-terminal" evidence="8">
    <location>
        <begin position="3"/>
        <end position="89"/>
    </location>
</feature>
<evidence type="ECO:0000256" key="5">
    <source>
        <dbReference type="HAMAP-Rule" id="MF_00906"/>
    </source>
</evidence>
<dbReference type="InterPro" id="IPR009809">
    <property type="entry name" value="ZapC"/>
</dbReference>
<dbReference type="GO" id="GO:0005737">
    <property type="term" value="C:cytoplasm"/>
    <property type="evidence" value="ECO:0007669"/>
    <property type="project" value="UniProtKB-SubCell"/>
</dbReference>
<sequence length="184" mass="20369">MNIKPGDRWRWFFDRQHDRLMLDLANGMVFRSRFPSKMLTPDAFDVSTFCVDDAASYYHFAERCQACGLDTAQRAELVLNALVAQRFLKPMMPKSWYFAPQPGRYVPAPGELVGVQLLDTPAWGRLLVIAPGASASLCLLAQPSLALSGKTLMLGEAIKVMHDRLLPLCAQDTSSDDTALAYAG</sequence>
<dbReference type="Proteomes" id="UP000002230">
    <property type="component" value="Chromosome"/>
</dbReference>
<dbReference type="GO" id="GO:0000917">
    <property type="term" value="P:division septum assembly"/>
    <property type="evidence" value="ECO:0007669"/>
    <property type="project" value="UniProtKB-KW"/>
</dbReference>
<keyword evidence="10" id="KW-1185">Reference proteome</keyword>
<evidence type="ECO:0000313" key="10">
    <source>
        <dbReference type="Proteomes" id="UP000002230"/>
    </source>
</evidence>
<reference evidence="9 10" key="2">
    <citation type="journal article" date="2011" name="BMC Immunol.">
        <title>Comparison of static immersion and intravenous injection systems for exposure of zebrafish embryos to the natural pathogen Edwardsiella tarda.</title>
        <authorList>
            <person name="van Soest J.J."/>
            <person name="Stockhammer O.W."/>
            <person name="Ordas A."/>
            <person name="Bloemberg G.V."/>
            <person name="Spaink H.P."/>
            <person name="Meijer A.H."/>
        </authorList>
    </citation>
    <scope>NUCLEOTIDE SEQUENCE [LARGE SCALE GENOMIC DNA]</scope>
    <source>
        <strain evidence="9 10">FL6-60</strain>
    </source>
</reference>
<evidence type="ECO:0000256" key="2">
    <source>
        <dbReference type="ARBA" id="ARBA00022618"/>
    </source>
</evidence>
<dbReference type="KEGG" id="etd:ETAF_1164"/>
<dbReference type="PATRIC" id="fig|718251.5.peg.1200"/>
<keyword evidence="2 5" id="KW-0132">Cell division</keyword>
<dbReference type="AlphaFoldDB" id="A0A0H3DRT2"/>